<dbReference type="EMBL" id="JBHTLT010000083">
    <property type="protein sequence ID" value="MFD1205752.1"/>
    <property type="molecule type" value="Genomic_DNA"/>
</dbReference>
<dbReference type="RefSeq" id="WP_336822149.1">
    <property type="nucleotide sequence ID" value="NZ_JBHTLT010000083.1"/>
</dbReference>
<protein>
    <submittedName>
        <fullName evidence="1">Uncharacterized protein</fullName>
    </submittedName>
</protein>
<evidence type="ECO:0000313" key="2">
    <source>
        <dbReference type="Proteomes" id="UP001597231"/>
    </source>
</evidence>
<organism evidence="1 2">
    <name type="scientific">Sporosarcina contaminans</name>
    <dbReference type="NCBI Taxonomy" id="633403"/>
    <lineage>
        <taxon>Bacteria</taxon>
        <taxon>Bacillati</taxon>
        <taxon>Bacillota</taxon>
        <taxon>Bacilli</taxon>
        <taxon>Bacillales</taxon>
        <taxon>Caryophanaceae</taxon>
        <taxon>Sporosarcina</taxon>
    </lineage>
</organism>
<keyword evidence="2" id="KW-1185">Reference proteome</keyword>
<accession>A0ABW3U2A8</accession>
<proteinExistence type="predicted"/>
<reference evidence="2" key="1">
    <citation type="journal article" date="2019" name="Int. J. Syst. Evol. Microbiol.">
        <title>The Global Catalogue of Microorganisms (GCM) 10K type strain sequencing project: providing services to taxonomists for standard genome sequencing and annotation.</title>
        <authorList>
            <consortium name="The Broad Institute Genomics Platform"/>
            <consortium name="The Broad Institute Genome Sequencing Center for Infectious Disease"/>
            <person name="Wu L."/>
            <person name="Ma J."/>
        </authorList>
    </citation>
    <scope>NUCLEOTIDE SEQUENCE [LARGE SCALE GENOMIC DNA]</scope>
    <source>
        <strain evidence="2">CCUG 53915</strain>
    </source>
</reference>
<evidence type="ECO:0000313" key="1">
    <source>
        <dbReference type="EMBL" id="MFD1205752.1"/>
    </source>
</evidence>
<gene>
    <name evidence="1" type="ORF">ACFQ38_11695</name>
</gene>
<name>A0ABW3U2A8_9BACL</name>
<sequence length="63" mass="7177">MKRKLVRRFFVVNKSYWQIPLGGDHWKRFITGVNHSFIGACSNVTIDSHLNTGVDGNFTVTIP</sequence>
<comment type="caution">
    <text evidence="1">The sequence shown here is derived from an EMBL/GenBank/DDBJ whole genome shotgun (WGS) entry which is preliminary data.</text>
</comment>
<dbReference type="Proteomes" id="UP001597231">
    <property type="component" value="Unassembled WGS sequence"/>
</dbReference>